<reference evidence="1" key="2">
    <citation type="submission" date="2022-09" db="EMBL/GenBank/DDBJ databases">
        <title>Biosynthetic gene clusters of Dactylosporangioum fulvum.</title>
        <authorList>
            <person name="Caradec T."/>
        </authorList>
    </citation>
    <scope>NUCLEOTIDE SEQUENCE</scope>
    <source>
        <strain evidence="1">NRRL B-16292</strain>
    </source>
</reference>
<dbReference type="CDD" id="cd02440">
    <property type="entry name" value="AdoMet_MTases"/>
    <property type="match status" value="1"/>
</dbReference>
<dbReference type="GO" id="GO:0032259">
    <property type="term" value="P:methylation"/>
    <property type="evidence" value="ECO:0007669"/>
    <property type="project" value="UniProtKB-KW"/>
</dbReference>
<dbReference type="InterPro" id="IPR006764">
    <property type="entry name" value="SAM_dep_MeTrfase_SAV2177_type"/>
</dbReference>
<evidence type="ECO:0000313" key="2">
    <source>
        <dbReference type="Proteomes" id="UP001059617"/>
    </source>
</evidence>
<dbReference type="Pfam" id="PF04672">
    <property type="entry name" value="Methyltransf_19"/>
    <property type="match status" value="1"/>
</dbReference>
<organism evidence="1 2">
    <name type="scientific">Dactylosporangium fulvum</name>
    <dbReference type="NCBI Taxonomy" id="53359"/>
    <lineage>
        <taxon>Bacteria</taxon>
        <taxon>Bacillati</taxon>
        <taxon>Actinomycetota</taxon>
        <taxon>Actinomycetes</taxon>
        <taxon>Micromonosporales</taxon>
        <taxon>Micromonosporaceae</taxon>
        <taxon>Dactylosporangium</taxon>
    </lineage>
</organism>
<accession>A0ABY5VLT1</accession>
<dbReference type="InterPro" id="IPR029063">
    <property type="entry name" value="SAM-dependent_MTases_sf"/>
</dbReference>
<protein>
    <submittedName>
        <fullName evidence="1">SAM-dependent methyltransferase</fullName>
    </submittedName>
</protein>
<sequence length="265" mass="28729">MCAVEFDTSTAQPARRYNYWLGGKDHFAADRESGDLIAKVFPTVRTMAVENRAYLRRATRFLAAEAGVRQFLDIGCGLPAPDNTHEIAQAVNPAARVVYSDNDPIVMAHARALLTGTPEGRTAYVEADVTDPAAITGHPTVRETLDFGQPVGVLLLAVLHFIEDDDKAARVVRELMAPLPPGSYVVVSNSTKDFSTPQDAAAYDAMLAARRVDAWPRDRARFTALFDGLELVEPGVVGVPDWRPESGTRPAPSEVALYGAVARKP</sequence>
<reference evidence="1" key="1">
    <citation type="submission" date="2021-04" db="EMBL/GenBank/DDBJ databases">
        <authorList>
            <person name="Hartkoorn R.C."/>
            <person name="Beaudoing E."/>
            <person name="Hot D."/>
        </authorList>
    </citation>
    <scope>NUCLEOTIDE SEQUENCE</scope>
    <source>
        <strain evidence="1">NRRL B-16292</strain>
    </source>
</reference>
<name>A0ABY5VLT1_9ACTN</name>
<dbReference type="EMBL" id="CP073720">
    <property type="protein sequence ID" value="UWP78547.1"/>
    <property type="molecule type" value="Genomic_DNA"/>
</dbReference>
<evidence type="ECO:0000313" key="1">
    <source>
        <dbReference type="EMBL" id="UWP78547.1"/>
    </source>
</evidence>
<proteinExistence type="predicted"/>
<gene>
    <name evidence="1" type="ORF">Dfulv_25535</name>
</gene>
<dbReference type="Gene3D" id="3.40.50.150">
    <property type="entry name" value="Vaccinia Virus protein VP39"/>
    <property type="match status" value="1"/>
</dbReference>
<dbReference type="SUPFAM" id="SSF53335">
    <property type="entry name" value="S-adenosyl-L-methionine-dependent methyltransferases"/>
    <property type="match status" value="1"/>
</dbReference>
<dbReference type="Proteomes" id="UP001059617">
    <property type="component" value="Chromosome"/>
</dbReference>
<keyword evidence="1" id="KW-0808">Transferase</keyword>
<keyword evidence="1" id="KW-0489">Methyltransferase</keyword>
<dbReference type="PIRSF" id="PIRSF017393">
    <property type="entry name" value="MTase_SAV2177"/>
    <property type="match status" value="1"/>
</dbReference>
<dbReference type="GO" id="GO:0008168">
    <property type="term" value="F:methyltransferase activity"/>
    <property type="evidence" value="ECO:0007669"/>
    <property type="project" value="UniProtKB-KW"/>
</dbReference>
<keyword evidence="2" id="KW-1185">Reference proteome</keyword>